<protein>
    <recommendedName>
        <fullName evidence="5">[Ribosomal protein bS18]-alanine N-acetyltransferase</fullName>
        <ecNumber evidence="5">2.3.1.266</ecNumber>
    </recommendedName>
</protein>
<comment type="caution">
    <text evidence="7">The sequence shown here is derived from an EMBL/GenBank/DDBJ whole genome shotgun (WGS) entry which is preliminary data.</text>
</comment>
<dbReference type="PROSITE" id="PS51186">
    <property type="entry name" value="GNAT"/>
    <property type="match status" value="1"/>
</dbReference>
<evidence type="ECO:0000256" key="3">
    <source>
        <dbReference type="ARBA" id="ARBA00022679"/>
    </source>
</evidence>
<evidence type="ECO:0000313" key="7">
    <source>
        <dbReference type="EMBL" id="ODM09117.1"/>
    </source>
</evidence>
<dbReference type="GO" id="GO:0005737">
    <property type="term" value="C:cytoplasm"/>
    <property type="evidence" value="ECO:0007669"/>
    <property type="project" value="UniProtKB-SubCell"/>
</dbReference>
<dbReference type="Pfam" id="PF00583">
    <property type="entry name" value="Acetyltransf_1"/>
    <property type="match status" value="1"/>
</dbReference>
<evidence type="ECO:0000259" key="6">
    <source>
        <dbReference type="PROSITE" id="PS51186"/>
    </source>
</evidence>
<dbReference type="EMBL" id="MCGH01000001">
    <property type="protein sequence ID" value="ODM09117.1"/>
    <property type="molecule type" value="Genomic_DNA"/>
</dbReference>
<accession>A0A1E3AK95</accession>
<dbReference type="GO" id="GO:0008999">
    <property type="term" value="F:protein-N-terminal-alanine acetyltransferase activity"/>
    <property type="evidence" value="ECO:0007669"/>
    <property type="project" value="UniProtKB-EC"/>
</dbReference>
<proteinExistence type="inferred from homology"/>
<dbReference type="InterPro" id="IPR016181">
    <property type="entry name" value="Acyl_CoA_acyltransferase"/>
</dbReference>
<evidence type="ECO:0000256" key="5">
    <source>
        <dbReference type="RuleBase" id="RU363094"/>
    </source>
</evidence>
<organism evidence="7 9">
    <name type="scientific">Eisenbergiella tayi</name>
    <dbReference type="NCBI Taxonomy" id="1432052"/>
    <lineage>
        <taxon>Bacteria</taxon>
        <taxon>Bacillati</taxon>
        <taxon>Bacillota</taxon>
        <taxon>Clostridia</taxon>
        <taxon>Lachnospirales</taxon>
        <taxon>Lachnospiraceae</taxon>
        <taxon>Eisenbergiella</taxon>
    </lineage>
</organism>
<comment type="similarity">
    <text evidence="1 5">Belongs to the acetyltransferase family. RimI subfamily.</text>
</comment>
<keyword evidence="2 5" id="KW-0963">Cytoplasm</keyword>
<dbReference type="PATRIC" id="fig|1432052.4.peg.845"/>
<feature type="domain" description="N-acetyltransferase" evidence="6">
    <location>
        <begin position="1"/>
        <end position="145"/>
    </location>
</feature>
<reference evidence="7 9" key="1">
    <citation type="submission" date="2016-07" db="EMBL/GenBank/DDBJ databases">
        <title>Characterization of isolates of Eisenbergiella tayi derived from blood cultures, using whole genome sequencing.</title>
        <authorList>
            <person name="Burdz T."/>
            <person name="Wiebe D."/>
            <person name="Huynh C."/>
            <person name="Bernard K."/>
        </authorList>
    </citation>
    <scope>NUCLEOTIDE SEQUENCE [LARGE SCALE GENOMIC DNA]</scope>
    <source>
        <strain evidence="7 9">NML 110608</strain>
    </source>
</reference>
<dbReference type="NCBIfam" id="TIGR01575">
    <property type="entry name" value="rimI"/>
    <property type="match status" value="1"/>
</dbReference>
<dbReference type="PANTHER" id="PTHR43420:SF44">
    <property type="entry name" value="ACETYLTRANSFERASE YPEA"/>
    <property type="match status" value="1"/>
</dbReference>
<name>A0A1E3AK95_9FIRM</name>
<dbReference type="EMBL" id="MEHA01000019">
    <property type="protein sequence ID" value="ODR47705.1"/>
    <property type="molecule type" value="Genomic_DNA"/>
</dbReference>
<dbReference type="EC" id="2.3.1.266" evidence="5"/>
<dbReference type="RefSeq" id="WP_069151285.1">
    <property type="nucleotide sequence ID" value="NZ_DAWDRA010000253.1"/>
</dbReference>
<reference evidence="8 10" key="2">
    <citation type="submission" date="2016-08" db="EMBL/GenBank/DDBJ databases">
        <authorList>
            <person name="Seilhamer J.J."/>
        </authorList>
    </citation>
    <scope>NUCLEOTIDE SEQUENCE [LARGE SCALE GENOMIC DNA]</scope>
    <source>
        <strain evidence="8 10">NML150140-1</strain>
    </source>
</reference>
<dbReference type="Gene3D" id="3.40.630.30">
    <property type="match status" value="1"/>
</dbReference>
<evidence type="ECO:0000313" key="9">
    <source>
        <dbReference type="Proteomes" id="UP000094067"/>
    </source>
</evidence>
<evidence type="ECO:0000256" key="4">
    <source>
        <dbReference type="ARBA" id="ARBA00023315"/>
    </source>
</evidence>
<gene>
    <name evidence="7" type="primary">pat_1</name>
    <name evidence="8" type="ORF">BEI59_22015</name>
    <name evidence="7" type="ORF">BEI61_00746</name>
</gene>
<evidence type="ECO:0000256" key="2">
    <source>
        <dbReference type="ARBA" id="ARBA00022490"/>
    </source>
</evidence>
<comment type="catalytic activity">
    <reaction evidence="5">
        <text>N-terminal L-alanyl-[ribosomal protein bS18] + acetyl-CoA = N-terminal N(alpha)-acetyl-L-alanyl-[ribosomal protein bS18] + CoA + H(+)</text>
        <dbReference type="Rhea" id="RHEA:43756"/>
        <dbReference type="Rhea" id="RHEA-COMP:10676"/>
        <dbReference type="Rhea" id="RHEA-COMP:10677"/>
        <dbReference type="ChEBI" id="CHEBI:15378"/>
        <dbReference type="ChEBI" id="CHEBI:57287"/>
        <dbReference type="ChEBI" id="CHEBI:57288"/>
        <dbReference type="ChEBI" id="CHEBI:64718"/>
        <dbReference type="ChEBI" id="CHEBI:83683"/>
        <dbReference type="EC" id="2.3.1.266"/>
    </reaction>
</comment>
<evidence type="ECO:0000256" key="1">
    <source>
        <dbReference type="ARBA" id="ARBA00005395"/>
    </source>
</evidence>
<dbReference type="AlphaFoldDB" id="A0A1E3AK95"/>
<dbReference type="CDD" id="cd04301">
    <property type="entry name" value="NAT_SF"/>
    <property type="match status" value="1"/>
</dbReference>
<dbReference type="InterPro" id="IPR050680">
    <property type="entry name" value="YpeA/RimI_acetyltransf"/>
</dbReference>
<keyword evidence="4 7" id="KW-0012">Acyltransferase</keyword>
<evidence type="ECO:0000313" key="8">
    <source>
        <dbReference type="EMBL" id="ODR47705.1"/>
    </source>
</evidence>
<comment type="function">
    <text evidence="5">Acetylates the N-terminal alanine of ribosomal protein bS18.</text>
</comment>
<dbReference type="SUPFAM" id="SSF55729">
    <property type="entry name" value="Acyl-CoA N-acyltransferases (Nat)"/>
    <property type="match status" value="1"/>
</dbReference>
<comment type="subcellular location">
    <subcellularLocation>
        <location evidence="5">Cytoplasm</location>
    </subcellularLocation>
</comment>
<dbReference type="Proteomes" id="UP000094271">
    <property type="component" value="Unassembled WGS sequence"/>
</dbReference>
<dbReference type="OrthoDB" id="9794566at2"/>
<dbReference type="InterPro" id="IPR000182">
    <property type="entry name" value="GNAT_dom"/>
</dbReference>
<sequence length="145" mass="16774">MEIRRMRREDLTQAAALEEKCFGADAWSMQAFADALEDENALYLTCIVEEEGLIAYCGIWRSFEDGDITNVAVDERYRKKGFARLLLRELMQKSAASGVENFTLEVRESNLSAIRLYESLGFVTEGIRKNFYRNPNENALIMWKR</sequence>
<keyword evidence="3 7" id="KW-0808">Transferase</keyword>
<dbReference type="InterPro" id="IPR006464">
    <property type="entry name" value="AcTrfase_RimI/Ard1"/>
</dbReference>
<dbReference type="PANTHER" id="PTHR43420">
    <property type="entry name" value="ACETYLTRANSFERASE"/>
    <property type="match status" value="1"/>
</dbReference>
<evidence type="ECO:0000313" key="10">
    <source>
        <dbReference type="Proteomes" id="UP000094271"/>
    </source>
</evidence>
<dbReference type="Proteomes" id="UP000094067">
    <property type="component" value="Unassembled WGS sequence"/>
</dbReference>